<dbReference type="EMBL" id="PEBQ01000109">
    <property type="protein sequence ID" value="PHY94052.1"/>
    <property type="molecule type" value="Genomic_DNA"/>
</dbReference>
<sequence length="251" mass="29083">MRRYGLRDDQWERIKDLLPGREGHVGGTAADNRLFVEAVLYRYRAGIPWRDLPARFGDWKNVHRRLRRWCETGVIERIFRHLAADHDNEYMMIDSTIVRAHQHSAGALKKGARNQAIERSRGGLSTKIHAICDALGNPVEIDITPGQDADINRAEPMLENIDPDAFLADRAYDADRLMDRLTERGITPVIPPKRNRTMQRETDFALYRERNLVERFFNKLKQFRAIATRYDKLKSTFLAAVQFASIIILLN</sequence>
<dbReference type="OrthoDB" id="7277254at2"/>
<dbReference type="InterPro" id="IPR025161">
    <property type="entry name" value="IS402-like_dom"/>
</dbReference>
<feature type="domain" description="Transposase IS4-like" evidence="1">
    <location>
        <begin position="92"/>
        <end position="240"/>
    </location>
</feature>
<evidence type="ECO:0000259" key="2">
    <source>
        <dbReference type="Pfam" id="PF13340"/>
    </source>
</evidence>
<comment type="caution">
    <text evidence="3">The sequence shown here is derived from an EMBL/GenBank/DDBJ whole genome shotgun (WGS) entry which is preliminary data.</text>
</comment>
<dbReference type="InterPro" id="IPR002559">
    <property type="entry name" value="Transposase_11"/>
</dbReference>
<dbReference type="GO" id="GO:0006313">
    <property type="term" value="P:DNA transposition"/>
    <property type="evidence" value="ECO:0007669"/>
    <property type="project" value="InterPro"/>
</dbReference>
<dbReference type="AlphaFoldDB" id="A0A2G4RBW4"/>
<dbReference type="PANTHER" id="PTHR46637:SF1">
    <property type="entry name" value="BLL5188 PROTEIN"/>
    <property type="match status" value="1"/>
</dbReference>
<dbReference type="Proteomes" id="UP000228751">
    <property type="component" value="Unassembled WGS sequence"/>
</dbReference>
<dbReference type="GO" id="GO:0004803">
    <property type="term" value="F:transposase activity"/>
    <property type="evidence" value="ECO:0007669"/>
    <property type="project" value="InterPro"/>
</dbReference>
<feature type="domain" description="Insertion element IS402-like" evidence="2">
    <location>
        <begin position="6"/>
        <end position="79"/>
    </location>
</feature>
<dbReference type="InterPro" id="IPR052909">
    <property type="entry name" value="Transposase_6_like"/>
</dbReference>
<evidence type="ECO:0000259" key="1">
    <source>
        <dbReference type="Pfam" id="PF01609"/>
    </source>
</evidence>
<dbReference type="NCBIfam" id="NF033580">
    <property type="entry name" value="transpos_IS5_3"/>
    <property type="match status" value="1"/>
</dbReference>
<dbReference type="GO" id="GO:0003677">
    <property type="term" value="F:DNA binding"/>
    <property type="evidence" value="ECO:0007669"/>
    <property type="project" value="InterPro"/>
</dbReference>
<keyword evidence="4" id="KW-1185">Reference proteome</keyword>
<gene>
    <name evidence="3" type="ORF">CSR02_08340</name>
</gene>
<dbReference type="Pfam" id="PF13340">
    <property type="entry name" value="DUF4096"/>
    <property type="match status" value="1"/>
</dbReference>
<evidence type="ECO:0000313" key="4">
    <source>
        <dbReference type="Proteomes" id="UP000228751"/>
    </source>
</evidence>
<dbReference type="PANTHER" id="PTHR46637">
    <property type="entry name" value="TIS1421-TRANSPOSASE PROTEIN A"/>
    <property type="match status" value="1"/>
</dbReference>
<evidence type="ECO:0000313" key="3">
    <source>
        <dbReference type="EMBL" id="PHY94052.1"/>
    </source>
</evidence>
<accession>A0A2G4RBW4</accession>
<name>A0A2G4RBW4_9PROT</name>
<organism evidence="3 4">
    <name type="scientific">Acetobacter pomorum</name>
    <dbReference type="NCBI Taxonomy" id="65959"/>
    <lineage>
        <taxon>Bacteria</taxon>
        <taxon>Pseudomonadati</taxon>
        <taxon>Pseudomonadota</taxon>
        <taxon>Alphaproteobacteria</taxon>
        <taxon>Acetobacterales</taxon>
        <taxon>Acetobacteraceae</taxon>
        <taxon>Acetobacter</taxon>
    </lineage>
</organism>
<proteinExistence type="predicted"/>
<dbReference type="Pfam" id="PF01609">
    <property type="entry name" value="DDE_Tnp_1"/>
    <property type="match status" value="1"/>
</dbReference>
<protein>
    <submittedName>
        <fullName evidence="3">IS5/IS1182 family transposase</fullName>
    </submittedName>
</protein>
<dbReference type="RefSeq" id="WP_099541259.1">
    <property type="nucleotide sequence ID" value="NZ_PEBQ01000109.1"/>
</dbReference>
<reference evidence="3 4" key="1">
    <citation type="submission" date="2017-10" db="EMBL/GenBank/DDBJ databases">
        <title>Genomic analysis of the genus Acetobacter.</title>
        <authorList>
            <person name="Kim K.H."/>
            <person name="Chun B.H."/>
            <person name="Son A.R."/>
            <person name="Jeon C.O."/>
        </authorList>
    </citation>
    <scope>NUCLEOTIDE SEQUENCE [LARGE SCALE GENOMIC DNA]</scope>
    <source>
        <strain evidence="3 4">LHT 2458</strain>
    </source>
</reference>